<name>A0ABV1H923_9FIRM</name>
<protein>
    <recommendedName>
        <fullName evidence="4">DUF3592 domain-containing protein</fullName>
    </recommendedName>
</protein>
<keyword evidence="1" id="KW-0812">Transmembrane</keyword>
<evidence type="ECO:0008006" key="4">
    <source>
        <dbReference type="Google" id="ProtNLM"/>
    </source>
</evidence>
<organism evidence="2 3">
    <name type="scientific">Lachnospira intestinalis</name>
    <dbReference type="NCBI Taxonomy" id="3133158"/>
    <lineage>
        <taxon>Bacteria</taxon>
        <taxon>Bacillati</taxon>
        <taxon>Bacillota</taxon>
        <taxon>Clostridia</taxon>
        <taxon>Lachnospirales</taxon>
        <taxon>Lachnospiraceae</taxon>
        <taxon>Lachnospira</taxon>
    </lineage>
</organism>
<sequence length="143" mass="16240">MTVSVDKKTLKIIFSICVLAVAICIADCVSEIRATADYSKADGTLVSIDRSIDLGLQNNSKTDIIRYKVYQYQVNQQEYTCQYRTYVLFQPKIGSHKTIYYSSLNPNQVRDEFKIQTAKAGAVFFAFFGIMMLVFMKKAGENE</sequence>
<evidence type="ECO:0000256" key="1">
    <source>
        <dbReference type="SAM" id="Phobius"/>
    </source>
</evidence>
<proteinExistence type="predicted"/>
<reference evidence="2" key="1">
    <citation type="submission" date="2024-03" db="EMBL/GenBank/DDBJ databases">
        <title>Human intestinal bacterial collection.</title>
        <authorList>
            <person name="Pauvert C."/>
            <person name="Hitch T.C.A."/>
            <person name="Clavel T."/>
        </authorList>
    </citation>
    <scope>NUCLEOTIDE SEQUENCE [LARGE SCALE GENOMIC DNA]</scope>
    <source>
        <strain evidence="2">CLA-AA-H89B</strain>
    </source>
</reference>
<feature type="transmembrane region" description="Helical" evidence="1">
    <location>
        <begin position="118"/>
        <end position="136"/>
    </location>
</feature>
<keyword evidence="1" id="KW-0472">Membrane</keyword>
<accession>A0ABV1H923</accession>
<gene>
    <name evidence="2" type="ORF">WMO37_12665</name>
</gene>
<keyword evidence="1" id="KW-1133">Transmembrane helix</keyword>
<keyword evidence="3" id="KW-1185">Reference proteome</keyword>
<comment type="caution">
    <text evidence="2">The sequence shown here is derived from an EMBL/GenBank/DDBJ whole genome shotgun (WGS) entry which is preliminary data.</text>
</comment>
<evidence type="ECO:0000313" key="3">
    <source>
        <dbReference type="Proteomes" id="UP001546774"/>
    </source>
</evidence>
<feature type="transmembrane region" description="Helical" evidence="1">
    <location>
        <begin position="12"/>
        <end position="30"/>
    </location>
</feature>
<evidence type="ECO:0000313" key="2">
    <source>
        <dbReference type="EMBL" id="MEQ2555842.1"/>
    </source>
</evidence>
<dbReference type="Proteomes" id="UP001546774">
    <property type="component" value="Unassembled WGS sequence"/>
</dbReference>
<dbReference type="EMBL" id="JBBMFS010000013">
    <property type="protein sequence ID" value="MEQ2555842.1"/>
    <property type="molecule type" value="Genomic_DNA"/>
</dbReference>